<evidence type="ECO:0000313" key="3">
    <source>
        <dbReference type="EMBL" id="CAK0809358.1"/>
    </source>
</evidence>
<evidence type="ECO:0000313" key="4">
    <source>
        <dbReference type="Proteomes" id="UP001189429"/>
    </source>
</evidence>
<dbReference type="EMBL" id="CAUYUJ010004386">
    <property type="protein sequence ID" value="CAK0809358.1"/>
    <property type="molecule type" value="Genomic_DNA"/>
</dbReference>
<feature type="compositionally biased region" description="Polar residues" evidence="2">
    <location>
        <begin position="10"/>
        <end position="19"/>
    </location>
</feature>
<keyword evidence="4" id="KW-1185">Reference proteome</keyword>
<comment type="caution">
    <text evidence="3">The sequence shown here is derived from an EMBL/GenBank/DDBJ whole genome shotgun (WGS) entry which is preliminary data.</text>
</comment>
<reference evidence="3" key="1">
    <citation type="submission" date="2023-10" db="EMBL/GenBank/DDBJ databases">
        <authorList>
            <person name="Chen Y."/>
            <person name="Shah S."/>
            <person name="Dougan E. K."/>
            <person name="Thang M."/>
            <person name="Chan C."/>
        </authorList>
    </citation>
    <scope>NUCLEOTIDE SEQUENCE [LARGE SCALE GENOMIC DNA]</scope>
</reference>
<name>A0ABN9QYI0_9DINO</name>
<accession>A0ABN9QYI0</accession>
<feature type="compositionally biased region" description="Low complexity" evidence="2">
    <location>
        <begin position="122"/>
        <end position="142"/>
    </location>
</feature>
<dbReference type="Proteomes" id="UP001189429">
    <property type="component" value="Unassembled WGS sequence"/>
</dbReference>
<keyword evidence="1" id="KW-0175">Coiled coil</keyword>
<feature type="compositionally biased region" description="Basic and acidic residues" evidence="2">
    <location>
        <begin position="499"/>
        <end position="511"/>
    </location>
</feature>
<feature type="region of interest" description="Disordered" evidence="2">
    <location>
        <begin position="609"/>
        <end position="629"/>
    </location>
</feature>
<gene>
    <name evidence="3" type="ORF">PCOR1329_LOCUS14633</name>
</gene>
<feature type="compositionally biased region" description="Basic and acidic residues" evidence="2">
    <location>
        <begin position="143"/>
        <end position="160"/>
    </location>
</feature>
<sequence>MDPRLLCATKSGSSHSVAWQGSAGRVAMDRPLSGRRSPQPWQWWRPQAREGRGAAAGSLQGSRPQAAQEQEPRSKAARTGRSNRREDAPRREDEAAGAMEEGSPLPPPRGEPRCRSVERWQAMASAVRRASSRAACAEAGRAAAERAEDARRLEPARAEEAESTGNAGASMPGDRSPSPTIGGSPTQPDSPDPSPASEISESRPPSPAREISDTSPAGSARQEGEACDWSPDEVAGNVGSVPTADAIAGTLDAIAEPLDALDGAEAEEREAAVVGAAHFGPASSQDSEAAAGASAAVCPRRRQALMSHLVVEQRAGSLRCYPVLSPGERAPIIERVLRARVEAAKAEARELGVDASTPGEALKSVIGAGRAIVAPRAADGCRYVVFDAALARRSKYFYPAEWSQSPDGYYWLHVQDRRAGGWQPVALAAPSGPPVISRAARPICKTHCDRTFGGEVWFNVLIQTGGCPAEFVDAYNDAVGRRLQAVDLPPLDAAAPGARRRDAPDPARERPSFLKREAARLLIAASASTPGGRAEDDRLEAERLRNEAGELTRRRLALQADSARAVRRPATGYTAEASGAEQGEPIAHFPRALLHALLALGVEHDLAANLVDPGRGKGGGKGYRGKGGK</sequence>
<feature type="coiled-coil region" evidence="1">
    <location>
        <begin position="534"/>
        <end position="561"/>
    </location>
</feature>
<feature type="compositionally biased region" description="Basic and acidic residues" evidence="2">
    <location>
        <begin position="83"/>
        <end position="94"/>
    </location>
</feature>
<evidence type="ECO:0000256" key="2">
    <source>
        <dbReference type="SAM" id="MobiDB-lite"/>
    </source>
</evidence>
<feature type="region of interest" description="Disordered" evidence="2">
    <location>
        <begin position="1"/>
        <end position="240"/>
    </location>
</feature>
<feature type="compositionally biased region" description="Polar residues" evidence="2">
    <location>
        <begin position="59"/>
        <end position="68"/>
    </location>
</feature>
<evidence type="ECO:0000256" key="1">
    <source>
        <dbReference type="SAM" id="Coils"/>
    </source>
</evidence>
<proteinExistence type="predicted"/>
<feature type="region of interest" description="Disordered" evidence="2">
    <location>
        <begin position="492"/>
        <end position="511"/>
    </location>
</feature>
<protein>
    <submittedName>
        <fullName evidence="3">Uncharacterized protein</fullName>
    </submittedName>
</protein>
<organism evidence="3 4">
    <name type="scientific">Prorocentrum cordatum</name>
    <dbReference type="NCBI Taxonomy" id="2364126"/>
    <lineage>
        <taxon>Eukaryota</taxon>
        <taxon>Sar</taxon>
        <taxon>Alveolata</taxon>
        <taxon>Dinophyceae</taxon>
        <taxon>Prorocentrales</taxon>
        <taxon>Prorocentraceae</taxon>
        <taxon>Prorocentrum</taxon>
    </lineage>
</organism>